<sequence length="275" mass="30883">MGAPRKNFLAEHHQTWRLFTFPFLHAGVFHLVINLCSVIYAGIHLEQEFGPLRIGIIYILSAFVGALVASLFLQNIPVVGASGALFGLLGTLLSELVWNKKFHNNKITEIASLVFVFVCNFLLGFLPYVVNFSNIGGFISGFLLGTVLLLSPQFQQVAPSKGDQIDYSLKSYMLKFKQKPDRSVTRIVSLILFTMLLAGCLVAVHYGINIKGEDQLCWGVYDEMSWGVRSNYVWECMTKCDEDRTSQITETHSSYTCVVLCVERESLEDSSYVRL</sequence>
<dbReference type="EMBL" id="CASHSV030000716">
    <property type="protein sequence ID" value="CAJ2675197.1"/>
    <property type="molecule type" value="Genomic_DNA"/>
</dbReference>
<dbReference type="Proteomes" id="UP001177021">
    <property type="component" value="Unassembled WGS sequence"/>
</dbReference>
<evidence type="ECO:0000313" key="1">
    <source>
        <dbReference type="EMBL" id="CAJ2675197.1"/>
    </source>
</evidence>
<organism evidence="1 2">
    <name type="scientific">Trifolium pratense</name>
    <name type="common">Red clover</name>
    <dbReference type="NCBI Taxonomy" id="57577"/>
    <lineage>
        <taxon>Eukaryota</taxon>
        <taxon>Viridiplantae</taxon>
        <taxon>Streptophyta</taxon>
        <taxon>Embryophyta</taxon>
        <taxon>Tracheophyta</taxon>
        <taxon>Spermatophyta</taxon>
        <taxon>Magnoliopsida</taxon>
        <taxon>eudicotyledons</taxon>
        <taxon>Gunneridae</taxon>
        <taxon>Pentapetalae</taxon>
        <taxon>rosids</taxon>
        <taxon>fabids</taxon>
        <taxon>Fabales</taxon>
        <taxon>Fabaceae</taxon>
        <taxon>Papilionoideae</taxon>
        <taxon>50 kb inversion clade</taxon>
        <taxon>NPAAA clade</taxon>
        <taxon>Hologalegina</taxon>
        <taxon>IRL clade</taxon>
        <taxon>Trifolieae</taxon>
        <taxon>Trifolium</taxon>
    </lineage>
</organism>
<gene>
    <name evidence="1" type="ORF">MILVUS5_LOCUS38280</name>
</gene>
<proteinExistence type="predicted"/>
<comment type="caution">
    <text evidence="1">The sequence shown here is derived from an EMBL/GenBank/DDBJ whole genome shotgun (WGS) entry which is preliminary data.</text>
</comment>
<name>A0ACB0M707_TRIPR</name>
<keyword evidence="2" id="KW-1185">Reference proteome</keyword>
<reference evidence="1" key="1">
    <citation type="submission" date="2023-10" db="EMBL/GenBank/DDBJ databases">
        <authorList>
            <person name="Rodriguez Cubillos JULIANA M."/>
            <person name="De Vega J."/>
        </authorList>
    </citation>
    <scope>NUCLEOTIDE SEQUENCE</scope>
</reference>
<accession>A0ACB0M707</accession>
<protein>
    <submittedName>
        <fullName evidence="1">Uncharacterized protein</fullName>
    </submittedName>
</protein>
<evidence type="ECO:0000313" key="2">
    <source>
        <dbReference type="Proteomes" id="UP001177021"/>
    </source>
</evidence>